<keyword evidence="2" id="KW-1185">Reference proteome</keyword>
<accession>A0A840CIE8</accession>
<dbReference type="Proteomes" id="UP000585681">
    <property type="component" value="Unassembled WGS sequence"/>
</dbReference>
<dbReference type="AlphaFoldDB" id="A0A840CIE8"/>
<evidence type="ECO:0000313" key="2">
    <source>
        <dbReference type="Proteomes" id="UP000585681"/>
    </source>
</evidence>
<reference evidence="1" key="1">
    <citation type="submission" date="2020-08" db="EMBL/GenBank/DDBJ databases">
        <title>Genomic Encyclopedia of Type Strains, Phase IV (KMG-IV): sequencing the most valuable type-strain genomes for metagenomic binning, comparative biology and taxonomic classification.</title>
        <authorList>
            <person name="Goeker M."/>
        </authorList>
    </citation>
    <scope>NUCLEOTIDE SEQUENCE [LARGE SCALE GENOMIC DNA]</scope>
    <source>
        <strain evidence="1">DSM 105040</strain>
    </source>
</reference>
<organism evidence="1 2">
    <name type="scientific">Actibacterium naphthalenivorans</name>
    <dbReference type="NCBI Taxonomy" id="1614693"/>
    <lineage>
        <taxon>Bacteria</taxon>
        <taxon>Pseudomonadati</taxon>
        <taxon>Pseudomonadota</taxon>
        <taxon>Alphaproteobacteria</taxon>
        <taxon>Rhodobacterales</taxon>
        <taxon>Roseobacteraceae</taxon>
        <taxon>Actibacterium</taxon>
    </lineage>
</organism>
<sequence>MPEAPVDQLTRAALEALLKGPDGWRHVVRDLAREAPDASPLALIFALVAAASTIEEFFAPGSPSRPAADHALRLAAILGTDLYAMEALGLPHATAAELMAYWQAHDPYFLTL</sequence>
<dbReference type="EMBL" id="JACIEQ010000003">
    <property type="protein sequence ID" value="MBB4022546.1"/>
    <property type="molecule type" value="Genomic_DNA"/>
</dbReference>
<dbReference type="RefSeq" id="WP_054539743.1">
    <property type="nucleotide sequence ID" value="NZ_JACIEQ010000003.1"/>
</dbReference>
<name>A0A840CIE8_9RHOB</name>
<gene>
    <name evidence="1" type="ORF">GGR17_002365</name>
</gene>
<proteinExistence type="predicted"/>
<protein>
    <submittedName>
        <fullName evidence="1">Uncharacterized protein</fullName>
    </submittedName>
</protein>
<comment type="caution">
    <text evidence="1">The sequence shown here is derived from an EMBL/GenBank/DDBJ whole genome shotgun (WGS) entry which is preliminary data.</text>
</comment>
<evidence type="ECO:0000313" key="1">
    <source>
        <dbReference type="EMBL" id="MBB4022546.1"/>
    </source>
</evidence>